<feature type="compositionally biased region" description="Polar residues" evidence="1">
    <location>
        <begin position="165"/>
        <end position="188"/>
    </location>
</feature>
<feature type="compositionally biased region" description="Polar residues" evidence="1">
    <location>
        <begin position="633"/>
        <end position="646"/>
    </location>
</feature>
<evidence type="ECO:0000313" key="3">
    <source>
        <dbReference type="Proteomes" id="UP001470230"/>
    </source>
</evidence>
<feature type="region of interest" description="Disordered" evidence="1">
    <location>
        <begin position="410"/>
        <end position="487"/>
    </location>
</feature>
<feature type="region of interest" description="Disordered" evidence="1">
    <location>
        <begin position="521"/>
        <end position="569"/>
    </location>
</feature>
<accession>A0ABR2GY81</accession>
<feature type="compositionally biased region" description="Polar residues" evidence="1">
    <location>
        <begin position="445"/>
        <end position="455"/>
    </location>
</feature>
<feature type="compositionally biased region" description="Basic and acidic residues" evidence="1">
    <location>
        <begin position="355"/>
        <end position="369"/>
    </location>
</feature>
<organism evidence="2 3">
    <name type="scientific">Tritrichomonas musculus</name>
    <dbReference type="NCBI Taxonomy" id="1915356"/>
    <lineage>
        <taxon>Eukaryota</taxon>
        <taxon>Metamonada</taxon>
        <taxon>Parabasalia</taxon>
        <taxon>Tritrichomonadida</taxon>
        <taxon>Tritrichomonadidae</taxon>
        <taxon>Tritrichomonas</taxon>
    </lineage>
</organism>
<feature type="compositionally biased region" description="Low complexity" evidence="1">
    <location>
        <begin position="10"/>
        <end position="19"/>
    </location>
</feature>
<sequence length="653" mass="74541">MKSGNDNKKNSSGNINKYSAGTKDSKNNVDLDNHDYRNNVKEEQLNFNDIFAKYSHINYSPKLELMEYSRNYKVENNKPIIIAISNGAINSSPKVENNKKEPSRLNELFLKYPFINYKPGFELMKYSKKFKAEKEDPITIDNLKSNSSHTQKAQNEQHELHVSQPKLSQENTQESDANKVEGQNTFQISKDKDNDKSFEQQQQLKDEPSKQAKKATTWSELDIKPEKNDIPQTFKRQDPQLAKKDNLSNSSNAQNAHSKQHSKHFNSYNDQRTSTKNSRSTLQKQTHNPIKQANENKNQKNENEDQKIEFINIKEESQKTKSLIQTKKDEEKKGDSTANDQKDEAIKPKALTQSQKDEINSYKNGHKDQPSGPSITIPNTHAANVWSKALISNTNDPSLNYDDTDEYKRVSQQLKTSHAKKPNIENNQNQQLEDKQYQSKRPKSPAQNNKISTTHESNEENQAKQPKEAFDSQKLSHQAPKNPKANSAWDIVWAMPNPKENALKEHRDAPKRKQNIKVKFNNTTKNGNTNSTVHKNSNNSSVVSPQSFNYESPSLESPTNKPNTDNIQINHNSQNHEEIIASKQQDHTVQENTVQVSTRAQSPWSSFVIEPFDDSKGISKIQSNLHDAHKDPNVSTSKNSTSPRTNNSKKTKQ</sequence>
<feature type="compositionally biased region" description="Polar residues" evidence="1">
    <location>
        <begin position="550"/>
        <end position="569"/>
    </location>
</feature>
<feature type="compositionally biased region" description="Basic and acidic residues" evidence="1">
    <location>
        <begin position="297"/>
        <end position="319"/>
    </location>
</feature>
<feature type="compositionally biased region" description="Polar residues" evidence="1">
    <location>
        <begin position="142"/>
        <end position="154"/>
    </location>
</feature>
<keyword evidence="3" id="KW-1185">Reference proteome</keyword>
<gene>
    <name evidence="2" type="ORF">M9Y10_032881</name>
</gene>
<feature type="region of interest" description="Disordered" evidence="1">
    <location>
        <begin position="140"/>
        <end position="379"/>
    </location>
</feature>
<feature type="region of interest" description="Disordered" evidence="1">
    <location>
        <begin position="618"/>
        <end position="653"/>
    </location>
</feature>
<feature type="compositionally biased region" description="Basic and acidic residues" evidence="1">
    <location>
        <begin position="221"/>
        <end position="246"/>
    </location>
</feature>
<feature type="region of interest" description="Disordered" evidence="1">
    <location>
        <begin position="1"/>
        <end position="32"/>
    </location>
</feature>
<name>A0ABR2GY81_9EUKA</name>
<comment type="caution">
    <text evidence="2">The sequence shown here is derived from an EMBL/GenBank/DDBJ whole genome shotgun (WGS) entry which is preliminary data.</text>
</comment>
<evidence type="ECO:0000256" key="1">
    <source>
        <dbReference type="SAM" id="MobiDB-lite"/>
    </source>
</evidence>
<feature type="compositionally biased region" description="Low complexity" evidence="1">
    <location>
        <begin position="521"/>
        <end position="549"/>
    </location>
</feature>
<dbReference type="Proteomes" id="UP001470230">
    <property type="component" value="Unassembled WGS sequence"/>
</dbReference>
<reference evidence="2 3" key="1">
    <citation type="submission" date="2024-04" db="EMBL/GenBank/DDBJ databases">
        <title>Tritrichomonas musculus Genome.</title>
        <authorList>
            <person name="Alves-Ferreira E."/>
            <person name="Grigg M."/>
            <person name="Lorenzi H."/>
            <person name="Galac M."/>
        </authorList>
    </citation>
    <scope>NUCLEOTIDE SEQUENCE [LARGE SCALE GENOMIC DNA]</scope>
    <source>
        <strain evidence="2 3">EAF2021</strain>
    </source>
</reference>
<feature type="compositionally biased region" description="Polar residues" evidence="1">
    <location>
        <begin position="265"/>
        <end position="289"/>
    </location>
</feature>
<evidence type="ECO:0000313" key="2">
    <source>
        <dbReference type="EMBL" id="KAK8838841.1"/>
    </source>
</evidence>
<dbReference type="EMBL" id="JAPFFF010000054">
    <property type="protein sequence ID" value="KAK8838841.1"/>
    <property type="molecule type" value="Genomic_DNA"/>
</dbReference>
<protein>
    <submittedName>
        <fullName evidence="2">Uncharacterized protein</fullName>
    </submittedName>
</protein>
<feature type="compositionally biased region" description="Basic and acidic residues" evidence="1">
    <location>
        <begin position="456"/>
        <end position="471"/>
    </location>
</feature>
<feature type="compositionally biased region" description="Basic and acidic residues" evidence="1">
    <location>
        <begin position="189"/>
        <end position="210"/>
    </location>
</feature>
<feature type="compositionally biased region" description="Polar residues" evidence="1">
    <location>
        <begin position="247"/>
        <end position="257"/>
    </location>
</feature>
<feature type="compositionally biased region" description="Basic and acidic residues" evidence="1">
    <location>
        <begin position="23"/>
        <end position="32"/>
    </location>
</feature>
<feature type="compositionally biased region" description="Basic and acidic residues" evidence="1">
    <location>
        <begin position="326"/>
        <end position="347"/>
    </location>
</feature>
<proteinExistence type="predicted"/>